<dbReference type="GO" id="GO:0006886">
    <property type="term" value="P:intracellular protein transport"/>
    <property type="evidence" value="ECO:0007669"/>
    <property type="project" value="TreeGrafter"/>
</dbReference>
<dbReference type="SMART" id="SM00312">
    <property type="entry name" value="PX"/>
    <property type="match status" value="1"/>
</dbReference>
<dbReference type="GO" id="GO:0035091">
    <property type="term" value="F:phosphatidylinositol binding"/>
    <property type="evidence" value="ECO:0007669"/>
    <property type="project" value="InterPro"/>
</dbReference>
<dbReference type="Gene3D" id="3.10.20.90">
    <property type="entry name" value="Phosphatidylinositol 3-kinase Catalytic Subunit, Chain A, domain 1"/>
    <property type="match status" value="1"/>
</dbReference>
<dbReference type="Pfam" id="PF21273">
    <property type="entry name" value="SNX17-27-31_F1_FERM"/>
    <property type="match status" value="1"/>
</dbReference>
<evidence type="ECO:0000256" key="2">
    <source>
        <dbReference type="ARBA" id="ARBA00022448"/>
    </source>
</evidence>
<dbReference type="InterPro" id="IPR036871">
    <property type="entry name" value="PX_dom_sf"/>
</dbReference>
<name>A0A9J2PTM8_ASCLU</name>
<dbReference type="Proteomes" id="UP000036681">
    <property type="component" value="Unplaced"/>
</dbReference>
<dbReference type="InterPro" id="IPR048763">
    <property type="entry name" value="SNX17-31_FERM_F1"/>
</dbReference>
<evidence type="ECO:0000256" key="3">
    <source>
        <dbReference type="ARBA" id="ARBA00022927"/>
    </source>
</evidence>
<dbReference type="PROSITE" id="PS50195">
    <property type="entry name" value="PX"/>
    <property type="match status" value="1"/>
</dbReference>
<sequence>MNARRLAQPSCEVRLLGPKVFGLPSNFLSGFGAQENLSFQLSRENLFSSLRNPGQKIQVASKLYRMIHITVPDTQTLVEADGTRKYDAFNIYVNGAYHASIRYSQLLRLHEKLRDQFGMRLRVADFPPKKLFKTLDKKSLNERRIALARYFQSMVQLPDVALHFITEQTFVTFQVESFRPSSSNVSVDVYLADGTREVVRCNVEHPTDIILKRFADIIGLGNEYLENFGLFLACVRNAAGSGHFASSADSPDYPDLLCVRLLRNFESPYISLQLLNQKSAASGIFYRIVVRKLVWSPRVEEDMLDDPGAVILLYKQAVNDFRNGHLGPLRGDVEERLRALEEQGSCVQFLRLCHLQPTYSYEVLEPCISDYPCPDTQCNLRIGRRHIVLQYNNPAAEHSRVEAVFRATRIRMWRITERQADNTTNFLFQFEYLVAKDTFEWITLITKQAVLLSLLLQSVGIEILKEHHSATFCSYEYERSNKTGSLLGLDSPRKASVVSLPSETVAVSDLKRDEEKLSEMNGSHHPLMNGDGEGQIASEVISIKSSNDDMEHNSLSHEVVDAKRSSSIHTSNSYESFSDIFTTISSALSEHTNRAFNITDDDL</sequence>
<dbReference type="AlphaFoldDB" id="A0A9J2PTM8"/>
<dbReference type="Pfam" id="PF18116">
    <property type="entry name" value="SNX17_FERM_C"/>
    <property type="match status" value="1"/>
</dbReference>
<keyword evidence="2" id="KW-0813">Transport</keyword>
<comment type="similarity">
    <text evidence="1">Belongs to the sorting nexin family.</text>
</comment>
<dbReference type="InterPro" id="IPR001683">
    <property type="entry name" value="PX_dom"/>
</dbReference>
<dbReference type="InterPro" id="IPR040842">
    <property type="entry name" value="SNX17/31_FERM"/>
</dbReference>
<dbReference type="Pfam" id="PF00787">
    <property type="entry name" value="PX"/>
    <property type="match status" value="1"/>
</dbReference>
<keyword evidence="3" id="KW-0653">Protein transport</keyword>
<dbReference type="WBParaSite" id="ALUE_0001265901-mRNA-1">
    <property type="protein sequence ID" value="ALUE_0001265901-mRNA-1"/>
    <property type="gene ID" value="ALUE_0001265901"/>
</dbReference>
<dbReference type="Gene3D" id="2.30.29.30">
    <property type="entry name" value="Pleckstrin-homology domain (PH domain)/Phosphotyrosine-binding domain (PTB)"/>
    <property type="match status" value="1"/>
</dbReference>
<evidence type="ECO:0000313" key="6">
    <source>
        <dbReference type="WBParaSite" id="ALUE_0001265901-mRNA-1"/>
    </source>
</evidence>
<dbReference type="Gene3D" id="3.30.1520.10">
    <property type="entry name" value="Phox-like domain"/>
    <property type="match status" value="1"/>
</dbReference>
<evidence type="ECO:0000313" key="5">
    <source>
        <dbReference type="Proteomes" id="UP000036681"/>
    </source>
</evidence>
<dbReference type="GO" id="GO:0032456">
    <property type="term" value="P:endocytic recycling"/>
    <property type="evidence" value="ECO:0007669"/>
    <property type="project" value="TreeGrafter"/>
</dbReference>
<dbReference type="InterPro" id="IPR011993">
    <property type="entry name" value="PH-like_dom_sf"/>
</dbReference>
<evidence type="ECO:0000259" key="4">
    <source>
        <dbReference type="PROSITE" id="PS50195"/>
    </source>
</evidence>
<dbReference type="GO" id="GO:0005769">
    <property type="term" value="C:early endosome"/>
    <property type="evidence" value="ECO:0007669"/>
    <property type="project" value="TreeGrafter"/>
</dbReference>
<protein>
    <submittedName>
        <fullName evidence="6">PX domain-containing protein</fullName>
    </submittedName>
</protein>
<organism evidence="5 6">
    <name type="scientific">Ascaris lumbricoides</name>
    <name type="common">Giant roundworm</name>
    <dbReference type="NCBI Taxonomy" id="6252"/>
    <lineage>
        <taxon>Eukaryota</taxon>
        <taxon>Metazoa</taxon>
        <taxon>Ecdysozoa</taxon>
        <taxon>Nematoda</taxon>
        <taxon>Chromadorea</taxon>
        <taxon>Rhabditida</taxon>
        <taxon>Spirurina</taxon>
        <taxon>Ascaridomorpha</taxon>
        <taxon>Ascaridoidea</taxon>
        <taxon>Ascarididae</taxon>
        <taxon>Ascaris</taxon>
    </lineage>
</organism>
<dbReference type="PANTHER" id="PTHR12431:SF14">
    <property type="entry name" value="LD15323P"/>
    <property type="match status" value="1"/>
</dbReference>
<keyword evidence="5" id="KW-1185">Reference proteome</keyword>
<accession>A0A9J2PTM8</accession>
<proteinExistence type="inferred from homology"/>
<reference evidence="6" key="1">
    <citation type="submission" date="2023-03" db="UniProtKB">
        <authorList>
            <consortium name="WormBaseParasite"/>
        </authorList>
    </citation>
    <scope>IDENTIFICATION</scope>
</reference>
<dbReference type="PANTHER" id="PTHR12431">
    <property type="entry name" value="SORTING NEXIN 17 AND 27"/>
    <property type="match status" value="1"/>
</dbReference>
<feature type="domain" description="PX" evidence="4">
    <location>
        <begin position="67"/>
        <end position="177"/>
    </location>
</feature>
<evidence type="ECO:0000256" key="1">
    <source>
        <dbReference type="ARBA" id="ARBA00010883"/>
    </source>
</evidence>
<dbReference type="Gene3D" id="1.20.80.60">
    <property type="match status" value="1"/>
</dbReference>
<dbReference type="SUPFAM" id="SSF64268">
    <property type="entry name" value="PX domain"/>
    <property type="match status" value="1"/>
</dbReference>